<name>A0A6P3Y1I0_DINQU</name>
<evidence type="ECO:0000313" key="2">
    <source>
        <dbReference type="Proteomes" id="UP000515204"/>
    </source>
</evidence>
<organism evidence="2 3">
    <name type="scientific">Dinoponera quadriceps</name>
    <name type="common">South American ant</name>
    <dbReference type="NCBI Taxonomy" id="609295"/>
    <lineage>
        <taxon>Eukaryota</taxon>
        <taxon>Metazoa</taxon>
        <taxon>Ecdysozoa</taxon>
        <taxon>Arthropoda</taxon>
        <taxon>Hexapoda</taxon>
        <taxon>Insecta</taxon>
        <taxon>Pterygota</taxon>
        <taxon>Neoptera</taxon>
        <taxon>Endopterygota</taxon>
        <taxon>Hymenoptera</taxon>
        <taxon>Apocrita</taxon>
        <taxon>Aculeata</taxon>
        <taxon>Formicoidea</taxon>
        <taxon>Formicidae</taxon>
        <taxon>Ponerinae</taxon>
        <taxon>Ponerini</taxon>
        <taxon>Dinoponera</taxon>
    </lineage>
</organism>
<feature type="region of interest" description="Disordered" evidence="1">
    <location>
        <begin position="1"/>
        <end position="32"/>
    </location>
</feature>
<dbReference type="Proteomes" id="UP000515204">
    <property type="component" value="Unplaced"/>
</dbReference>
<evidence type="ECO:0000313" key="3">
    <source>
        <dbReference type="RefSeq" id="XP_014484162.1"/>
    </source>
</evidence>
<dbReference type="AlphaFoldDB" id="A0A6P3Y1I0"/>
<accession>A0A6P3Y1I0</accession>
<dbReference type="GeneID" id="106749330"/>
<protein>
    <submittedName>
        <fullName evidence="3">Uncharacterized protein LOC106749330 isoform X1</fullName>
    </submittedName>
</protein>
<sequence length="163" mass="18161">MFPRSSSMFRDHRKPKKVTGGKKHRVRNWFQPGKKKKDANLFAVIMSSGDSSPPAQATISTSGFDVPDDARLAKISPTTTPSPTTSAKISKAADHETLNTDVEAIEEAMPIVQKTLPVPELPAKIERNGFDMDVRKTLDEREEDMCLIDCIYYTQQCCNCTIL</sequence>
<keyword evidence="2" id="KW-1185">Reference proteome</keyword>
<gene>
    <name evidence="3" type="primary">LOC106749330</name>
</gene>
<reference evidence="3" key="1">
    <citation type="submission" date="2025-08" db="UniProtKB">
        <authorList>
            <consortium name="RefSeq"/>
        </authorList>
    </citation>
    <scope>IDENTIFICATION</scope>
</reference>
<proteinExistence type="predicted"/>
<dbReference type="RefSeq" id="XP_014484162.1">
    <property type="nucleotide sequence ID" value="XM_014628676.1"/>
</dbReference>
<feature type="compositionally biased region" description="Low complexity" evidence="1">
    <location>
        <begin position="76"/>
        <end position="86"/>
    </location>
</feature>
<dbReference type="KEGG" id="dqu:106749330"/>
<feature type="compositionally biased region" description="Basic residues" evidence="1">
    <location>
        <begin position="11"/>
        <end position="32"/>
    </location>
</feature>
<dbReference type="OrthoDB" id="6608749at2759"/>
<feature type="region of interest" description="Disordered" evidence="1">
    <location>
        <begin position="73"/>
        <end position="95"/>
    </location>
</feature>
<evidence type="ECO:0000256" key="1">
    <source>
        <dbReference type="SAM" id="MobiDB-lite"/>
    </source>
</evidence>